<name>A0AB34FCS4_9HYPO</name>
<comment type="caution">
    <text evidence="2">The sequence shown here is derived from an EMBL/GenBank/DDBJ whole genome shotgun (WGS) entry which is preliminary data.</text>
</comment>
<keyword evidence="2" id="KW-0548">Nucleotidyltransferase</keyword>
<feature type="compositionally biased region" description="Polar residues" evidence="1">
    <location>
        <begin position="146"/>
        <end position="158"/>
    </location>
</feature>
<protein>
    <submittedName>
        <fullName evidence="2">Reverse transcriptase</fullName>
    </submittedName>
</protein>
<evidence type="ECO:0000256" key="1">
    <source>
        <dbReference type="SAM" id="MobiDB-lite"/>
    </source>
</evidence>
<gene>
    <name evidence="2" type="ORF">O9K51_10956</name>
</gene>
<evidence type="ECO:0000313" key="3">
    <source>
        <dbReference type="Proteomes" id="UP001163105"/>
    </source>
</evidence>
<accession>A0AB34FCS4</accession>
<dbReference type="Proteomes" id="UP001163105">
    <property type="component" value="Unassembled WGS sequence"/>
</dbReference>
<keyword evidence="3" id="KW-1185">Reference proteome</keyword>
<dbReference type="GO" id="GO:0003964">
    <property type="term" value="F:RNA-directed DNA polymerase activity"/>
    <property type="evidence" value="ECO:0007669"/>
    <property type="project" value="UniProtKB-KW"/>
</dbReference>
<keyword evidence="2" id="KW-0695">RNA-directed DNA polymerase</keyword>
<feature type="region of interest" description="Disordered" evidence="1">
    <location>
        <begin position="1"/>
        <end position="46"/>
    </location>
</feature>
<organism evidence="2 3">
    <name type="scientific">Purpureocillium lavendulum</name>
    <dbReference type="NCBI Taxonomy" id="1247861"/>
    <lineage>
        <taxon>Eukaryota</taxon>
        <taxon>Fungi</taxon>
        <taxon>Dikarya</taxon>
        <taxon>Ascomycota</taxon>
        <taxon>Pezizomycotina</taxon>
        <taxon>Sordariomycetes</taxon>
        <taxon>Hypocreomycetidae</taxon>
        <taxon>Hypocreales</taxon>
        <taxon>Ophiocordycipitaceae</taxon>
        <taxon>Purpureocillium</taxon>
    </lineage>
</organism>
<reference evidence="2" key="1">
    <citation type="submission" date="2023-01" db="EMBL/GenBank/DDBJ databases">
        <title>The growth and conidiation of Purpureocillium lavendulum are regulated by nitrogen source and histone H3K14 acetylation.</title>
        <authorList>
            <person name="Tang P."/>
            <person name="Han J."/>
            <person name="Zhang C."/>
            <person name="Tang P."/>
            <person name="Qi F."/>
            <person name="Zhang K."/>
            <person name="Liang L."/>
        </authorList>
    </citation>
    <scope>NUCLEOTIDE SEQUENCE</scope>
    <source>
        <strain evidence="2">YMF1.00683</strain>
    </source>
</reference>
<dbReference type="AlphaFoldDB" id="A0AB34FCS4"/>
<feature type="region of interest" description="Disordered" evidence="1">
    <location>
        <begin position="129"/>
        <end position="181"/>
    </location>
</feature>
<proteinExistence type="predicted"/>
<sequence>MSLAANAGSMVGLRGSLTPTGRRVVNRKIDDSGNESSRNGRDGGEGVATLQHVSQLQGDCRAEFAGFKQMIRGQSELIRTQQETIQDLKEAVEEQRSLIRDLKVALEDTKQRMCLELKRLSDKLEAITARPSVTPPRSFAEVAGSQRPSQPANVTPSKTAAALSPVRSTARSTRVEEANKDHVQVSSIRQAIEGEMRAMDENKVNIAKMSWLSNKGSGKAYGSMVVYVTKESDARRLVDGHYFDLAGESATTNVFERRTGPVQCYNCQTIGHKSFQSMMSKTLRSYNSMLADDGSTQFGQQAGGLRERLTDHHGDTRAGGVVGLQDGKSFPNEGEQRKTLEAHGGGWVLTFFCVKM</sequence>
<keyword evidence="2" id="KW-0808">Transferase</keyword>
<dbReference type="EMBL" id="JAQHRD010000021">
    <property type="protein sequence ID" value="KAJ6436474.1"/>
    <property type="molecule type" value="Genomic_DNA"/>
</dbReference>
<evidence type="ECO:0000313" key="2">
    <source>
        <dbReference type="EMBL" id="KAJ6436474.1"/>
    </source>
</evidence>